<keyword evidence="3" id="KW-1185">Reference proteome</keyword>
<dbReference type="AlphaFoldDB" id="A0A9P9AKG1"/>
<gene>
    <name evidence="2" type="ORF">B0T10DRAFT_496728</name>
</gene>
<reference evidence="2 3" key="1">
    <citation type="journal article" date="2021" name="Nat. Commun.">
        <title>Genetic determinants of endophytism in the Arabidopsis root mycobiome.</title>
        <authorList>
            <person name="Mesny F."/>
            <person name="Miyauchi S."/>
            <person name="Thiergart T."/>
            <person name="Pickel B."/>
            <person name="Atanasova L."/>
            <person name="Karlsson M."/>
            <person name="Huettel B."/>
            <person name="Barry K.W."/>
            <person name="Haridas S."/>
            <person name="Chen C."/>
            <person name="Bauer D."/>
            <person name="Andreopoulos W."/>
            <person name="Pangilinan J."/>
            <person name="LaButti K."/>
            <person name="Riley R."/>
            <person name="Lipzen A."/>
            <person name="Clum A."/>
            <person name="Drula E."/>
            <person name="Henrissat B."/>
            <person name="Kohler A."/>
            <person name="Grigoriev I.V."/>
            <person name="Martin F.M."/>
            <person name="Hacquard S."/>
        </authorList>
    </citation>
    <scope>NUCLEOTIDE SEQUENCE [LARGE SCALE GENOMIC DNA]</scope>
    <source>
        <strain evidence="2 3">MPI-CAGE-CH-0241</strain>
    </source>
</reference>
<evidence type="ECO:0000256" key="1">
    <source>
        <dbReference type="SAM" id="MobiDB-lite"/>
    </source>
</evidence>
<evidence type="ECO:0000313" key="3">
    <source>
        <dbReference type="Proteomes" id="UP000777438"/>
    </source>
</evidence>
<proteinExistence type="predicted"/>
<dbReference type="EMBL" id="JAGPYM010000030">
    <property type="protein sequence ID" value="KAH6877289.1"/>
    <property type="molecule type" value="Genomic_DNA"/>
</dbReference>
<dbReference type="OrthoDB" id="5093409at2759"/>
<feature type="compositionally biased region" description="Acidic residues" evidence="1">
    <location>
        <begin position="197"/>
        <end position="221"/>
    </location>
</feature>
<evidence type="ECO:0000313" key="2">
    <source>
        <dbReference type="EMBL" id="KAH6877289.1"/>
    </source>
</evidence>
<feature type="region of interest" description="Disordered" evidence="1">
    <location>
        <begin position="176"/>
        <end position="221"/>
    </location>
</feature>
<name>A0A9P9AKG1_9HYPO</name>
<organism evidence="2 3">
    <name type="scientific">Thelonectria olida</name>
    <dbReference type="NCBI Taxonomy" id="1576542"/>
    <lineage>
        <taxon>Eukaryota</taxon>
        <taxon>Fungi</taxon>
        <taxon>Dikarya</taxon>
        <taxon>Ascomycota</taxon>
        <taxon>Pezizomycotina</taxon>
        <taxon>Sordariomycetes</taxon>
        <taxon>Hypocreomycetidae</taxon>
        <taxon>Hypocreales</taxon>
        <taxon>Nectriaceae</taxon>
        <taxon>Thelonectria</taxon>
    </lineage>
</organism>
<accession>A0A9P9AKG1</accession>
<comment type="caution">
    <text evidence="2">The sequence shown here is derived from an EMBL/GenBank/DDBJ whole genome shotgun (WGS) entry which is preliminary data.</text>
</comment>
<protein>
    <submittedName>
        <fullName evidence="2">Uncharacterized protein</fullName>
    </submittedName>
</protein>
<dbReference type="Proteomes" id="UP000777438">
    <property type="component" value="Unassembled WGS sequence"/>
</dbReference>
<sequence length="221" mass="25282">MPFYFVTVPAFMRPMPLIATPVLLTPPMLRVHYHVPPTLLLHPQLLTSPLKIHIIFHGTRRPNHDDGPFCTSTDISYHALPTREMLLANLSYFSSQQGIGDRVYSGQATLCLTTNESTWPLVMPGRGIETPGEALVRRIELRERMLQPEFAAIVEEARARQYRVFLVVDVDAREDFERQETEQDDNQQRQNGGNDSPEPEPEPEPEQEQEQEQEPESEPQA</sequence>